<protein>
    <submittedName>
        <fullName evidence="1">Uncharacterized protein</fullName>
    </submittedName>
</protein>
<dbReference type="RefSeq" id="WP_272739797.1">
    <property type="nucleotide sequence ID" value="NZ_JAQQKW010000001.1"/>
</dbReference>
<comment type="caution">
    <text evidence="1">The sequence shown here is derived from an EMBL/GenBank/DDBJ whole genome shotgun (WGS) entry which is preliminary data.</text>
</comment>
<evidence type="ECO:0000313" key="2">
    <source>
        <dbReference type="Proteomes" id="UP001216595"/>
    </source>
</evidence>
<sequence>MPAAKRKRTKAPVSNLYIVQYAEVTGVGMGRLSDGALYLTQRGLARLCGVQNAHIGTISRDWDSDKPRIRAIKTRLSEMNEERAAAHSVLTYQGRRQYCYDVAVCQAILSYYANDAGRHVQDEAAAHVYDGAGLNAYIVHALDGFVAPVETPPIRFQPVAETPADEADIVVGYEVNDAVSRMVMAYYQLSFAMAQAYVNWLRTLMQAASWNRLGLYVPLNAFISRG</sequence>
<dbReference type="Proteomes" id="UP001216595">
    <property type="component" value="Unassembled WGS sequence"/>
</dbReference>
<dbReference type="EMBL" id="JAQQKW010000001">
    <property type="protein sequence ID" value="MDC7693026.1"/>
    <property type="molecule type" value="Genomic_DNA"/>
</dbReference>
<name>A0ABT5IC36_9CAUL</name>
<gene>
    <name evidence="1" type="ORF">PQU94_01885</name>
</gene>
<reference evidence="1 2" key="1">
    <citation type="submission" date="2023-01" db="EMBL/GenBank/DDBJ databases">
        <title>Novel species of the genus Asticcacaulis isolated from rivers.</title>
        <authorList>
            <person name="Lu H."/>
        </authorList>
    </citation>
    <scope>NUCLEOTIDE SEQUENCE [LARGE SCALE GENOMIC DNA]</scope>
    <source>
        <strain evidence="1 2">DXS10W</strain>
    </source>
</reference>
<evidence type="ECO:0000313" key="1">
    <source>
        <dbReference type="EMBL" id="MDC7693026.1"/>
    </source>
</evidence>
<keyword evidence="2" id="KW-1185">Reference proteome</keyword>
<proteinExistence type="predicted"/>
<organism evidence="1 2">
    <name type="scientific">Asticcacaulis currens</name>
    <dbReference type="NCBI Taxonomy" id="2984210"/>
    <lineage>
        <taxon>Bacteria</taxon>
        <taxon>Pseudomonadati</taxon>
        <taxon>Pseudomonadota</taxon>
        <taxon>Alphaproteobacteria</taxon>
        <taxon>Caulobacterales</taxon>
        <taxon>Caulobacteraceae</taxon>
        <taxon>Asticcacaulis</taxon>
    </lineage>
</organism>
<accession>A0ABT5IC36</accession>